<evidence type="ECO:0000313" key="1">
    <source>
        <dbReference type="EMBL" id="GAG11656.1"/>
    </source>
</evidence>
<proteinExistence type="predicted"/>
<dbReference type="AlphaFoldDB" id="X0WG19"/>
<name>X0WG19_9ZZZZ</name>
<feature type="non-terminal residue" evidence="1">
    <location>
        <position position="1"/>
    </location>
</feature>
<protein>
    <submittedName>
        <fullName evidence="1">Uncharacterized protein</fullName>
    </submittedName>
</protein>
<sequence length="266" mass="29235">CQDFNVGGGSGSEHTECGTAEDGEVFVDPFPCPPGSCCLLGFGCICVAELPCTCTDPDWCIPGTITAVECAGRNGAIASSSGLPCLPGCAVCGFDDRLGAYGNRARAANIPSMPIRDGIYTPGERYRDVYEDGRYNALYEPPMDADVDGVCDPDEEGSSDYFDVDEDGERDLPEPFEDFMVRWDPFMYNGAGEWVTVTQQYVRSNYPLNPTWDVELEILYFLGVEFGYICDVEADPLTETDLTCVYFAQEMFRLREIYDPVAGVQK</sequence>
<gene>
    <name evidence="1" type="ORF">S01H1_41159</name>
</gene>
<organism evidence="1">
    <name type="scientific">marine sediment metagenome</name>
    <dbReference type="NCBI Taxonomy" id="412755"/>
    <lineage>
        <taxon>unclassified sequences</taxon>
        <taxon>metagenomes</taxon>
        <taxon>ecological metagenomes</taxon>
    </lineage>
</organism>
<feature type="non-terminal residue" evidence="1">
    <location>
        <position position="266"/>
    </location>
</feature>
<comment type="caution">
    <text evidence="1">The sequence shown here is derived from an EMBL/GenBank/DDBJ whole genome shotgun (WGS) entry which is preliminary data.</text>
</comment>
<accession>X0WG19</accession>
<dbReference type="EMBL" id="BARS01026091">
    <property type="protein sequence ID" value="GAG11656.1"/>
    <property type="molecule type" value="Genomic_DNA"/>
</dbReference>
<reference evidence="1" key="1">
    <citation type="journal article" date="2014" name="Front. Microbiol.">
        <title>High frequency of phylogenetically diverse reductive dehalogenase-homologous genes in deep subseafloor sedimentary metagenomes.</title>
        <authorList>
            <person name="Kawai M."/>
            <person name="Futagami T."/>
            <person name="Toyoda A."/>
            <person name="Takaki Y."/>
            <person name="Nishi S."/>
            <person name="Hori S."/>
            <person name="Arai W."/>
            <person name="Tsubouchi T."/>
            <person name="Morono Y."/>
            <person name="Uchiyama I."/>
            <person name="Ito T."/>
            <person name="Fujiyama A."/>
            <person name="Inagaki F."/>
            <person name="Takami H."/>
        </authorList>
    </citation>
    <scope>NUCLEOTIDE SEQUENCE</scope>
    <source>
        <strain evidence="1">Expedition CK06-06</strain>
    </source>
</reference>